<accession>A0ABU3XGR7</accession>
<keyword evidence="1" id="KW-0547">Nucleotide-binding</keyword>
<protein>
    <submittedName>
        <fullName evidence="1">Zinc ABC transporter ATP-binding protein</fullName>
    </submittedName>
</protein>
<keyword evidence="2" id="KW-1185">Reference proteome</keyword>
<evidence type="ECO:0000313" key="2">
    <source>
        <dbReference type="Proteomes" id="UP001287282"/>
    </source>
</evidence>
<comment type="caution">
    <text evidence="1">The sequence shown here is derived from an EMBL/GenBank/DDBJ whole genome shotgun (WGS) entry which is preliminary data.</text>
</comment>
<sequence>MNLITVENIVFGYSQVPVINGVSLEIRSGEFVGIMGQNG</sequence>
<organism evidence="1 2">
    <name type="scientific">Alkalihalophilus lindianensis</name>
    <dbReference type="NCBI Taxonomy" id="1630542"/>
    <lineage>
        <taxon>Bacteria</taxon>
        <taxon>Bacillati</taxon>
        <taxon>Bacillota</taxon>
        <taxon>Bacilli</taxon>
        <taxon>Bacillales</taxon>
        <taxon>Bacillaceae</taxon>
        <taxon>Alkalihalophilus</taxon>
    </lineage>
</organism>
<dbReference type="EMBL" id="JAWJBA010000202">
    <property type="protein sequence ID" value="MDV2687013.1"/>
    <property type="molecule type" value="Genomic_DNA"/>
</dbReference>
<gene>
    <name evidence="1" type="ORF">RYX56_21930</name>
</gene>
<evidence type="ECO:0000313" key="1">
    <source>
        <dbReference type="EMBL" id="MDV2687013.1"/>
    </source>
</evidence>
<keyword evidence="1" id="KW-0067">ATP-binding</keyword>
<proteinExistence type="predicted"/>
<name>A0ABU3XGR7_9BACI</name>
<dbReference type="SUPFAM" id="SSF52540">
    <property type="entry name" value="P-loop containing nucleoside triphosphate hydrolases"/>
    <property type="match status" value="1"/>
</dbReference>
<dbReference type="GO" id="GO:0005524">
    <property type="term" value="F:ATP binding"/>
    <property type="evidence" value="ECO:0007669"/>
    <property type="project" value="UniProtKB-KW"/>
</dbReference>
<reference evidence="1 2" key="1">
    <citation type="submission" date="2023-10" db="EMBL/GenBank/DDBJ databases">
        <title>Screening of Alkalihalobacillus lindianensis BZ-TG-R113 and Its Alleviation of Salt Stress on Rapeseed Growth.</title>
        <authorList>
            <person name="Zhao B."/>
            <person name="Guo T."/>
        </authorList>
    </citation>
    <scope>NUCLEOTIDE SEQUENCE [LARGE SCALE GENOMIC DNA]</scope>
    <source>
        <strain evidence="1 2">BZ-TG-R113</strain>
    </source>
</reference>
<feature type="non-terminal residue" evidence="1">
    <location>
        <position position="39"/>
    </location>
</feature>
<dbReference type="InterPro" id="IPR027417">
    <property type="entry name" value="P-loop_NTPase"/>
</dbReference>
<dbReference type="Proteomes" id="UP001287282">
    <property type="component" value="Unassembled WGS sequence"/>
</dbReference>
<dbReference type="Gene3D" id="3.40.50.300">
    <property type="entry name" value="P-loop containing nucleotide triphosphate hydrolases"/>
    <property type="match status" value="1"/>
</dbReference>